<name>W7IFU8_9PEZI</name>
<gene>
    <name evidence="4" type="ORF">DRE_02599</name>
</gene>
<dbReference type="HOGENOM" id="CLU_789810_0_0_1"/>
<proteinExistence type="predicted"/>
<feature type="transmembrane region" description="Helical" evidence="2">
    <location>
        <begin position="298"/>
        <end position="319"/>
    </location>
</feature>
<sequence>MGRATSFTLSWVPCLVFFLGRALAEDLTTIVPVLTSLGTLSAFTPPTNCFSTSIWRTSRFYDDSNQSGNLQTRFFTRWYVGCNINQDTGEYNTCCPPQFNTWGFYAPGVCPSGYTSLGGNLANPWVGDQRGTVCCPVVQTPTTVQLTSAAFVTSNINPLTRSPISISCFEWSDDSTTSGTIYQGNYNARAIIVFESQLTSPTFQFAQFGGSDGGNSISRPRATSSSSARSTSESTSEESSSTEPETTPSPGSTSSTTIETGLSESTTLRSSLSDPNATASPQGKTEGEGGKSGLSGGAIAGIAIGVAIPVVAIAVFVAYRMGRRKEDMPSVPIYNDPTFKEGGGIAQGHHLPGEPDGQYGYYGRNL</sequence>
<evidence type="ECO:0000256" key="3">
    <source>
        <dbReference type="SAM" id="SignalP"/>
    </source>
</evidence>
<feature type="chain" id="PRO_5004895987" description="Mid2 domain-containing protein" evidence="3">
    <location>
        <begin position="25"/>
        <end position="366"/>
    </location>
</feature>
<feature type="region of interest" description="Disordered" evidence="1">
    <location>
        <begin position="210"/>
        <end position="291"/>
    </location>
</feature>
<dbReference type="OrthoDB" id="5418572at2759"/>
<reference evidence="4 5" key="1">
    <citation type="submission" date="2013-05" db="EMBL/GenBank/DDBJ databases">
        <title>Drechslerella stenobrocha genome reveals carnivorous origination and mechanical trapping mechanism of predatory fungi.</title>
        <authorList>
            <person name="Liu X."/>
            <person name="Zhang W."/>
            <person name="Liu K."/>
        </authorList>
    </citation>
    <scope>NUCLEOTIDE SEQUENCE [LARGE SCALE GENOMIC DNA]</scope>
    <source>
        <strain evidence="4 5">248</strain>
    </source>
</reference>
<feature type="compositionally biased region" description="Low complexity" evidence="1">
    <location>
        <begin position="216"/>
        <end position="273"/>
    </location>
</feature>
<dbReference type="AlphaFoldDB" id="W7IFU8"/>
<evidence type="ECO:0000313" key="5">
    <source>
        <dbReference type="Proteomes" id="UP000024837"/>
    </source>
</evidence>
<keyword evidence="2" id="KW-1133">Transmembrane helix</keyword>
<evidence type="ECO:0000313" key="4">
    <source>
        <dbReference type="EMBL" id="EWC48020.1"/>
    </source>
</evidence>
<evidence type="ECO:0000256" key="2">
    <source>
        <dbReference type="SAM" id="Phobius"/>
    </source>
</evidence>
<accession>W7IFU8</accession>
<dbReference type="PANTHER" id="PTHR16861">
    <property type="entry name" value="GLYCOPROTEIN 38"/>
    <property type="match status" value="1"/>
</dbReference>
<keyword evidence="5" id="KW-1185">Reference proteome</keyword>
<keyword evidence="3" id="KW-0732">Signal</keyword>
<feature type="signal peptide" evidence="3">
    <location>
        <begin position="1"/>
        <end position="24"/>
    </location>
</feature>
<protein>
    <recommendedName>
        <fullName evidence="6">Mid2 domain-containing protein</fullName>
    </recommendedName>
</protein>
<dbReference type="EMBL" id="KI966406">
    <property type="protein sequence ID" value="EWC48020.1"/>
    <property type="molecule type" value="Genomic_DNA"/>
</dbReference>
<keyword evidence="2" id="KW-0472">Membrane</keyword>
<organism evidence="4 5">
    <name type="scientific">Drechslerella stenobrocha 248</name>
    <dbReference type="NCBI Taxonomy" id="1043628"/>
    <lineage>
        <taxon>Eukaryota</taxon>
        <taxon>Fungi</taxon>
        <taxon>Dikarya</taxon>
        <taxon>Ascomycota</taxon>
        <taxon>Pezizomycotina</taxon>
        <taxon>Orbiliomycetes</taxon>
        <taxon>Orbiliales</taxon>
        <taxon>Orbiliaceae</taxon>
        <taxon>Drechslerella</taxon>
    </lineage>
</organism>
<keyword evidence="2" id="KW-0812">Transmembrane</keyword>
<dbReference type="PANTHER" id="PTHR16861:SF4">
    <property type="entry name" value="SH3 DOMAIN PROTEIN (AFU_ORTHOLOGUE AFUA_1G13610)"/>
    <property type="match status" value="1"/>
</dbReference>
<evidence type="ECO:0000256" key="1">
    <source>
        <dbReference type="SAM" id="MobiDB-lite"/>
    </source>
</evidence>
<feature type="compositionally biased region" description="Polar residues" evidence="1">
    <location>
        <begin position="274"/>
        <end position="283"/>
    </location>
</feature>
<evidence type="ECO:0008006" key="6">
    <source>
        <dbReference type="Google" id="ProtNLM"/>
    </source>
</evidence>
<dbReference type="Proteomes" id="UP000024837">
    <property type="component" value="Unassembled WGS sequence"/>
</dbReference>